<protein>
    <submittedName>
        <fullName evidence="2">Spore cortex biosynthesis protein YabQ</fullName>
    </submittedName>
</protein>
<comment type="caution">
    <text evidence="2">The sequence shown here is derived from an EMBL/GenBank/DDBJ whole genome shotgun (WGS) entry which is preliminary data.</text>
</comment>
<accession>A0ABM9UR11</accession>
<evidence type="ECO:0000313" key="2">
    <source>
        <dbReference type="EMBL" id="CUN85285.1"/>
    </source>
</evidence>
<gene>
    <name evidence="2" type="ORF">ERS852473_01240</name>
</gene>
<organism evidence="2 3">
    <name type="scientific">Sarcina ventriculi</name>
    <name type="common">Clostridium ventriculi</name>
    <dbReference type="NCBI Taxonomy" id="1267"/>
    <lineage>
        <taxon>Bacteria</taxon>
        <taxon>Bacillati</taxon>
        <taxon>Bacillota</taxon>
        <taxon>Clostridia</taxon>
        <taxon>Eubacteriales</taxon>
        <taxon>Clostridiaceae</taxon>
        <taxon>Sarcina</taxon>
    </lineage>
</organism>
<feature type="transmembrane region" description="Helical" evidence="1">
    <location>
        <begin position="68"/>
        <end position="87"/>
    </location>
</feature>
<evidence type="ECO:0000256" key="1">
    <source>
        <dbReference type="SAM" id="Phobius"/>
    </source>
</evidence>
<reference evidence="2 3" key="1">
    <citation type="submission" date="2015-09" db="EMBL/GenBank/DDBJ databases">
        <authorList>
            <consortium name="Pathogen Informatics"/>
        </authorList>
    </citation>
    <scope>NUCLEOTIDE SEQUENCE [LARGE SCALE GENOMIC DNA]</scope>
    <source>
        <strain evidence="2 3">2789STDY5834858</strain>
    </source>
</reference>
<dbReference type="Pfam" id="PF09578">
    <property type="entry name" value="Spore_YabQ"/>
    <property type="match status" value="1"/>
</dbReference>
<dbReference type="RefSeq" id="WP_055258686.1">
    <property type="nucleotide sequence ID" value="NZ_BCMV01000019.1"/>
</dbReference>
<keyword evidence="3" id="KW-1185">Reference proteome</keyword>
<dbReference type="Proteomes" id="UP000095488">
    <property type="component" value="Unassembled WGS sequence"/>
</dbReference>
<keyword evidence="1" id="KW-1133">Transmembrane helix</keyword>
<evidence type="ECO:0000313" key="3">
    <source>
        <dbReference type="Proteomes" id="UP000095488"/>
    </source>
</evidence>
<sequence length="124" mass="14950">MLLPLKIQFDMIIYPFIAGFIIGIFFDIYRIIRGKERIKIISILQDVLFWILCSIIVFIFLLKFNYGFLNLYVYVFILLGMGIYFIFLSKKLLKFESLLIRKLLKIIRVIFKNLIYIFKSIFIK</sequence>
<proteinExistence type="predicted"/>
<dbReference type="InterPro" id="IPR019074">
    <property type="entry name" value="YabQ"/>
</dbReference>
<dbReference type="EMBL" id="CYZR01000004">
    <property type="protein sequence ID" value="CUN85285.1"/>
    <property type="molecule type" value="Genomic_DNA"/>
</dbReference>
<dbReference type="NCBIfam" id="TIGR02893">
    <property type="entry name" value="spore_yabQ"/>
    <property type="match status" value="1"/>
</dbReference>
<keyword evidence="1" id="KW-0812">Transmembrane</keyword>
<name>A0ABM9UR11_SARVE</name>
<feature type="transmembrane region" description="Helical" evidence="1">
    <location>
        <begin position="12"/>
        <end position="31"/>
    </location>
</feature>
<feature type="transmembrane region" description="Helical" evidence="1">
    <location>
        <begin position="43"/>
        <end position="62"/>
    </location>
</feature>
<keyword evidence="1" id="KW-0472">Membrane</keyword>